<dbReference type="HOGENOM" id="CLU_1779430_0_0_1"/>
<protein>
    <submittedName>
        <fullName evidence="2">GK20391</fullName>
    </submittedName>
</protein>
<evidence type="ECO:0000313" key="2">
    <source>
        <dbReference type="EMBL" id="EDW79477.1"/>
    </source>
</evidence>
<dbReference type="EMBL" id="CH964101">
    <property type="protein sequence ID" value="EDW79477.1"/>
    <property type="molecule type" value="Genomic_DNA"/>
</dbReference>
<sequence>MNPLDANTEGPESHEDGTDTEIEFGAPSSQRDLQNVRARLFCLINSLCDKMGNLQDENGGGGEGGDESGVGVGDESGVGVGVGVVDGEGEGEITPVPEENIGDTVAVPPVTRPLPTPPPRVFIFNGVIVRTMPTIPEEDEDAIEDD</sequence>
<keyword evidence="3" id="KW-1185">Reference proteome</keyword>
<accession>B4N538</accession>
<evidence type="ECO:0000313" key="3">
    <source>
        <dbReference type="Proteomes" id="UP000007798"/>
    </source>
</evidence>
<feature type="compositionally biased region" description="Gly residues" evidence="1">
    <location>
        <begin position="58"/>
        <end position="86"/>
    </location>
</feature>
<name>B4N538_DROWI</name>
<organism evidence="3">
    <name type="scientific">Drosophila willistoni</name>
    <name type="common">Fruit fly</name>
    <dbReference type="NCBI Taxonomy" id="7260"/>
    <lineage>
        <taxon>Eukaryota</taxon>
        <taxon>Metazoa</taxon>
        <taxon>Ecdysozoa</taxon>
        <taxon>Arthropoda</taxon>
        <taxon>Hexapoda</taxon>
        <taxon>Insecta</taxon>
        <taxon>Pterygota</taxon>
        <taxon>Neoptera</taxon>
        <taxon>Endopterygota</taxon>
        <taxon>Diptera</taxon>
        <taxon>Brachycera</taxon>
        <taxon>Muscomorpha</taxon>
        <taxon>Ephydroidea</taxon>
        <taxon>Drosophilidae</taxon>
        <taxon>Drosophila</taxon>
        <taxon>Sophophora</taxon>
    </lineage>
</organism>
<dbReference type="InParanoid" id="B4N538"/>
<feature type="region of interest" description="Disordered" evidence="1">
    <location>
        <begin position="52"/>
        <end position="118"/>
    </location>
</feature>
<dbReference type="AlphaFoldDB" id="B4N538"/>
<evidence type="ECO:0000256" key="1">
    <source>
        <dbReference type="SAM" id="MobiDB-lite"/>
    </source>
</evidence>
<dbReference type="Proteomes" id="UP000007798">
    <property type="component" value="Unassembled WGS sequence"/>
</dbReference>
<gene>
    <name evidence="2" type="primary">Dwil\GK20391</name>
    <name evidence="2" type="ORF">Dwil_GK20391</name>
</gene>
<proteinExistence type="predicted"/>
<reference evidence="2 3" key="1">
    <citation type="journal article" date="2007" name="Nature">
        <title>Evolution of genes and genomes on the Drosophila phylogeny.</title>
        <authorList>
            <consortium name="Drosophila 12 Genomes Consortium"/>
            <person name="Clark A.G."/>
            <person name="Eisen M.B."/>
            <person name="Smith D.R."/>
            <person name="Bergman C.M."/>
            <person name="Oliver B."/>
            <person name="Markow T.A."/>
            <person name="Kaufman T.C."/>
            <person name="Kellis M."/>
            <person name="Gelbart W."/>
            <person name="Iyer V.N."/>
            <person name="Pollard D.A."/>
            <person name="Sackton T.B."/>
            <person name="Larracuente A.M."/>
            <person name="Singh N.D."/>
            <person name="Abad J.P."/>
            <person name="Abt D.N."/>
            <person name="Adryan B."/>
            <person name="Aguade M."/>
            <person name="Akashi H."/>
            <person name="Anderson W.W."/>
            <person name="Aquadro C.F."/>
            <person name="Ardell D.H."/>
            <person name="Arguello R."/>
            <person name="Artieri C.G."/>
            <person name="Barbash D.A."/>
            <person name="Barker D."/>
            <person name="Barsanti P."/>
            <person name="Batterham P."/>
            <person name="Batzoglou S."/>
            <person name="Begun D."/>
            <person name="Bhutkar A."/>
            <person name="Blanco E."/>
            <person name="Bosak S.A."/>
            <person name="Bradley R.K."/>
            <person name="Brand A.D."/>
            <person name="Brent M.R."/>
            <person name="Brooks A.N."/>
            <person name="Brown R.H."/>
            <person name="Butlin R.K."/>
            <person name="Caggese C."/>
            <person name="Calvi B.R."/>
            <person name="Bernardo de Carvalho A."/>
            <person name="Caspi A."/>
            <person name="Castrezana S."/>
            <person name="Celniker S.E."/>
            <person name="Chang J.L."/>
            <person name="Chapple C."/>
            <person name="Chatterji S."/>
            <person name="Chinwalla A."/>
            <person name="Civetta A."/>
            <person name="Clifton S.W."/>
            <person name="Comeron J.M."/>
            <person name="Costello J.C."/>
            <person name="Coyne J.A."/>
            <person name="Daub J."/>
            <person name="David R.G."/>
            <person name="Delcher A.L."/>
            <person name="Delehaunty K."/>
            <person name="Do C.B."/>
            <person name="Ebling H."/>
            <person name="Edwards K."/>
            <person name="Eickbush T."/>
            <person name="Evans J.D."/>
            <person name="Filipski A."/>
            <person name="Findeiss S."/>
            <person name="Freyhult E."/>
            <person name="Fulton L."/>
            <person name="Fulton R."/>
            <person name="Garcia A.C."/>
            <person name="Gardiner A."/>
            <person name="Garfield D.A."/>
            <person name="Garvin B.E."/>
            <person name="Gibson G."/>
            <person name="Gilbert D."/>
            <person name="Gnerre S."/>
            <person name="Godfrey J."/>
            <person name="Good R."/>
            <person name="Gotea V."/>
            <person name="Gravely B."/>
            <person name="Greenberg A.J."/>
            <person name="Griffiths-Jones S."/>
            <person name="Gross S."/>
            <person name="Guigo R."/>
            <person name="Gustafson E.A."/>
            <person name="Haerty W."/>
            <person name="Hahn M.W."/>
            <person name="Halligan D.L."/>
            <person name="Halpern A.L."/>
            <person name="Halter G.M."/>
            <person name="Han M.V."/>
            <person name="Heger A."/>
            <person name="Hillier L."/>
            <person name="Hinrichs A.S."/>
            <person name="Holmes I."/>
            <person name="Hoskins R.A."/>
            <person name="Hubisz M.J."/>
            <person name="Hultmark D."/>
            <person name="Huntley M.A."/>
            <person name="Jaffe D.B."/>
            <person name="Jagadeeshan S."/>
            <person name="Jeck W.R."/>
            <person name="Johnson J."/>
            <person name="Jones C.D."/>
            <person name="Jordan W.C."/>
            <person name="Karpen G.H."/>
            <person name="Kataoka E."/>
            <person name="Keightley P.D."/>
            <person name="Kheradpour P."/>
            <person name="Kirkness E.F."/>
            <person name="Koerich L.B."/>
            <person name="Kristiansen K."/>
            <person name="Kudrna D."/>
            <person name="Kulathinal R.J."/>
            <person name="Kumar S."/>
            <person name="Kwok R."/>
            <person name="Lander E."/>
            <person name="Langley C.H."/>
            <person name="Lapoint R."/>
            <person name="Lazzaro B.P."/>
            <person name="Lee S.J."/>
            <person name="Levesque L."/>
            <person name="Li R."/>
            <person name="Lin C.F."/>
            <person name="Lin M.F."/>
            <person name="Lindblad-Toh K."/>
            <person name="Llopart A."/>
            <person name="Long M."/>
            <person name="Low L."/>
            <person name="Lozovsky E."/>
            <person name="Lu J."/>
            <person name="Luo M."/>
            <person name="Machado C.A."/>
            <person name="Makalowski W."/>
            <person name="Marzo M."/>
            <person name="Matsuda M."/>
            <person name="Matzkin L."/>
            <person name="McAllister B."/>
            <person name="McBride C.S."/>
            <person name="McKernan B."/>
            <person name="McKernan K."/>
            <person name="Mendez-Lago M."/>
            <person name="Minx P."/>
            <person name="Mollenhauer M.U."/>
            <person name="Montooth K."/>
            <person name="Mount S.M."/>
            <person name="Mu X."/>
            <person name="Myers E."/>
            <person name="Negre B."/>
            <person name="Newfeld S."/>
            <person name="Nielsen R."/>
            <person name="Noor M.A."/>
            <person name="O'Grady P."/>
            <person name="Pachter L."/>
            <person name="Papaceit M."/>
            <person name="Parisi M.J."/>
            <person name="Parisi M."/>
            <person name="Parts L."/>
            <person name="Pedersen J.S."/>
            <person name="Pesole G."/>
            <person name="Phillippy A.M."/>
            <person name="Ponting C.P."/>
            <person name="Pop M."/>
            <person name="Porcelli D."/>
            <person name="Powell J.R."/>
            <person name="Prohaska S."/>
            <person name="Pruitt K."/>
            <person name="Puig M."/>
            <person name="Quesneville H."/>
            <person name="Ram K.R."/>
            <person name="Rand D."/>
            <person name="Rasmussen M.D."/>
            <person name="Reed L.K."/>
            <person name="Reenan R."/>
            <person name="Reily A."/>
            <person name="Remington K.A."/>
            <person name="Rieger T.T."/>
            <person name="Ritchie M.G."/>
            <person name="Robin C."/>
            <person name="Rogers Y.H."/>
            <person name="Rohde C."/>
            <person name="Rozas J."/>
            <person name="Rubenfield M.J."/>
            <person name="Ruiz A."/>
            <person name="Russo S."/>
            <person name="Salzberg S.L."/>
            <person name="Sanchez-Gracia A."/>
            <person name="Saranga D.J."/>
            <person name="Sato H."/>
            <person name="Schaeffer S.W."/>
            <person name="Schatz M.C."/>
            <person name="Schlenke T."/>
            <person name="Schwartz R."/>
            <person name="Segarra C."/>
            <person name="Singh R.S."/>
            <person name="Sirot L."/>
            <person name="Sirota M."/>
            <person name="Sisneros N.B."/>
            <person name="Smith C.D."/>
            <person name="Smith T.F."/>
            <person name="Spieth J."/>
            <person name="Stage D.E."/>
            <person name="Stark A."/>
            <person name="Stephan W."/>
            <person name="Strausberg R.L."/>
            <person name="Strempel S."/>
            <person name="Sturgill D."/>
            <person name="Sutton G."/>
            <person name="Sutton G.G."/>
            <person name="Tao W."/>
            <person name="Teichmann S."/>
            <person name="Tobari Y.N."/>
            <person name="Tomimura Y."/>
            <person name="Tsolas J.M."/>
            <person name="Valente V.L."/>
            <person name="Venter E."/>
            <person name="Venter J.C."/>
            <person name="Vicario S."/>
            <person name="Vieira F.G."/>
            <person name="Vilella A.J."/>
            <person name="Villasante A."/>
            <person name="Walenz B."/>
            <person name="Wang J."/>
            <person name="Wasserman M."/>
            <person name="Watts T."/>
            <person name="Wilson D."/>
            <person name="Wilson R.K."/>
            <person name="Wing R.A."/>
            <person name="Wolfner M.F."/>
            <person name="Wong A."/>
            <person name="Wong G.K."/>
            <person name="Wu C.I."/>
            <person name="Wu G."/>
            <person name="Yamamoto D."/>
            <person name="Yang H.P."/>
            <person name="Yang S.P."/>
            <person name="Yorke J.A."/>
            <person name="Yoshida K."/>
            <person name="Zdobnov E."/>
            <person name="Zhang P."/>
            <person name="Zhang Y."/>
            <person name="Zimin A.V."/>
            <person name="Baldwin J."/>
            <person name="Abdouelleil A."/>
            <person name="Abdulkadir J."/>
            <person name="Abebe A."/>
            <person name="Abera B."/>
            <person name="Abreu J."/>
            <person name="Acer S.C."/>
            <person name="Aftuck L."/>
            <person name="Alexander A."/>
            <person name="An P."/>
            <person name="Anderson E."/>
            <person name="Anderson S."/>
            <person name="Arachi H."/>
            <person name="Azer M."/>
            <person name="Bachantsang P."/>
            <person name="Barry A."/>
            <person name="Bayul T."/>
            <person name="Berlin A."/>
            <person name="Bessette D."/>
            <person name="Bloom T."/>
            <person name="Blye J."/>
            <person name="Boguslavskiy L."/>
            <person name="Bonnet C."/>
            <person name="Boukhgalter B."/>
            <person name="Bourzgui I."/>
            <person name="Brown A."/>
            <person name="Cahill P."/>
            <person name="Channer S."/>
            <person name="Cheshatsang Y."/>
            <person name="Chuda L."/>
            <person name="Citroen M."/>
            <person name="Collymore A."/>
            <person name="Cooke P."/>
            <person name="Costello M."/>
            <person name="D'Aco K."/>
            <person name="Daza R."/>
            <person name="De Haan G."/>
            <person name="DeGray S."/>
            <person name="DeMaso C."/>
            <person name="Dhargay N."/>
            <person name="Dooley K."/>
            <person name="Dooley E."/>
            <person name="Doricent M."/>
            <person name="Dorje P."/>
            <person name="Dorjee K."/>
            <person name="Dupes A."/>
            <person name="Elong R."/>
            <person name="Falk J."/>
            <person name="Farina A."/>
            <person name="Faro S."/>
            <person name="Ferguson D."/>
            <person name="Fisher S."/>
            <person name="Foley C.D."/>
            <person name="Franke A."/>
            <person name="Friedrich D."/>
            <person name="Gadbois L."/>
            <person name="Gearin G."/>
            <person name="Gearin C.R."/>
            <person name="Giannoukos G."/>
            <person name="Goode T."/>
            <person name="Graham J."/>
            <person name="Grandbois E."/>
            <person name="Grewal S."/>
            <person name="Gyaltsen K."/>
            <person name="Hafez N."/>
            <person name="Hagos B."/>
            <person name="Hall J."/>
            <person name="Henson C."/>
            <person name="Hollinger A."/>
            <person name="Honan T."/>
            <person name="Huard M.D."/>
            <person name="Hughes L."/>
            <person name="Hurhula B."/>
            <person name="Husby M.E."/>
            <person name="Kamat A."/>
            <person name="Kanga B."/>
            <person name="Kashin S."/>
            <person name="Khazanovich D."/>
            <person name="Kisner P."/>
            <person name="Lance K."/>
            <person name="Lara M."/>
            <person name="Lee W."/>
            <person name="Lennon N."/>
            <person name="Letendre F."/>
            <person name="LeVine R."/>
            <person name="Lipovsky A."/>
            <person name="Liu X."/>
            <person name="Liu J."/>
            <person name="Liu S."/>
            <person name="Lokyitsang T."/>
            <person name="Lokyitsang Y."/>
            <person name="Lubonja R."/>
            <person name="Lui A."/>
            <person name="MacDonald P."/>
            <person name="Magnisalis V."/>
            <person name="Maru K."/>
            <person name="Matthews C."/>
            <person name="McCusker W."/>
            <person name="McDonough S."/>
            <person name="Mehta T."/>
            <person name="Meldrim J."/>
            <person name="Meneus L."/>
            <person name="Mihai O."/>
            <person name="Mihalev A."/>
            <person name="Mihova T."/>
            <person name="Mittelman R."/>
            <person name="Mlenga V."/>
            <person name="Montmayeur A."/>
            <person name="Mulrain L."/>
            <person name="Navidi A."/>
            <person name="Naylor J."/>
            <person name="Negash T."/>
            <person name="Nguyen T."/>
            <person name="Nguyen N."/>
            <person name="Nicol R."/>
            <person name="Norbu C."/>
            <person name="Norbu N."/>
            <person name="Novod N."/>
            <person name="O'Neill B."/>
            <person name="Osman S."/>
            <person name="Markiewicz E."/>
            <person name="Oyono O.L."/>
            <person name="Patti C."/>
            <person name="Phunkhang P."/>
            <person name="Pierre F."/>
            <person name="Priest M."/>
            <person name="Raghuraman S."/>
            <person name="Rege F."/>
            <person name="Reyes R."/>
            <person name="Rise C."/>
            <person name="Rogov P."/>
            <person name="Ross K."/>
            <person name="Ryan E."/>
            <person name="Settipalli S."/>
            <person name="Shea T."/>
            <person name="Sherpa N."/>
            <person name="Shi L."/>
            <person name="Shih D."/>
            <person name="Sparrow T."/>
            <person name="Spaulding J."/>
            <person name="Stalker J."/>
            <person name="Stange-Thomann N."/>
            <person name="Stavropoulos S."/>
            <person name="Stone C."/>
            <person name="Strader C."/>
            <person name="Tesfaye S."/>
            <person name="Thomson T."/>
            <person name="Thoulutsang Y."/>
            <person name="Thoulutsang D."/>
            <person name="Topham K."/>
            <person name="Topping I."/>
            <person name="Tsamla T."/>
            <person name="Vassiliev H."/>
            <person name="Vo A."/>
            <person name="Wangchuk T."/>
            <person name="Wangdi T."/>
            <person name="Weiand M."/>
            <person name="Wilkinson J."/>
            <person name="Wilson A."/>
            <person name="Yadav S."/>
            <person name="Young G."/>
            <person name="Yu Q."/>
            <person name="Zembek L."/>
            <person name="Zhong D."/>
            <person name="Zimmer A."/>
            <person name="Zwirko Z."/>
            <person name="Jaffe D.B."/>
            <person name="Alvarez P."/>
            <person name="Brockman W."/>
            <person name="Butler J."/>
            <person name="Chin C."/>
            <person name="Gnerre S."/>
            <person name="Grabherr M."/>
            <person name="Kleber M."/>
            <person name="Mauceli E."/>
            <person name="MacCallum I."/>
        </authorList>
    </citation>
    <scope>NUCLEOTIDE SEQUENCE [LARGE SCALE GENOMIC DNA]</scope>
    <source>
        <strain evidence="3">Tucson 14030-0811.24</strain>
    </source>
</reference>
<feature type="region of interest" description="Disordered" evidence="1">
    <location>
        <begin position="1"/>
        <end position="30"/>
    </location>
</feature>